<dbReference type="PANTHER" id="PTHR24567:SF75">
    <property type="entry name" value="FUMARATE AND NITRATE REDUCTION REGULATORY PROTEIN"/>
    <property type="match status" value="1"/>
</dbReference>
<evidence type="ECO:0000256" key="2">
    <source>
        <dbReference type="ARBA" id="ARBA00023125"/>
    </source>
</evidence>
<dbReference type="GO" id="GO:0005829">
    <property type="term" value="C:cytosol"/>
    <property type="evidence" value="ECO:0007669"/>
    <property type="project" value="TreeGrafter"/>
</dbReference>
<name>A0A1H8J5X3_9PROT</name>
<dbReference type="InterPro" id="IPR018490">
    <property type="entry name" value="cNMP-bd_dom_sf"/>
</dbReference>
<dbReference type="InterPro" id="IPR014710">
    <property type="entry name" value="RmlC-like_jellyroll"/>
</dbReference>
<keyword evidence="6" id="KW-1185">Reference proteome</keyword>
<dbReference type="NCBIfam" id="NF008365">
    <property type="entry name" value="PRK11161.1"/>
    <property type="match status" value="1"/>
</dbReference>
<evidence type="ECO:0000313" key="6">
    <source>
        <dbReference type="Proteomes" id="UP000198814"/>
    </source>
</evidence>
<evidence type="ECO:0000256" key="1">
    <source>
        <dbReference type="ARBA" id="ARBA00023015"/>
    </source>
</evidence>
<dbReference type="InterPro" id="IPR012318">
    <property type="entry name" value="HTH_CRP"/>
</dbReference>
<dbReference type="Proteomes" id="UP000198814">
    <property type="component" value="Unassembled WGS sequence"/>
</dbReference>
<dbReference type="CDD" id="cd00038">
    <property type="entry name" value="CAP_ED"/>
    <property type="match status" value="1"/>
</dbReference>
<evidence type="ECO:0000313" key="5">
    <source>
        <dbReference type="EMBL" id="SEN75607.1"/>
    </source>
</evidence>
<dbReference type="SUPFAM" id="SSF51206">
    <property type="entry name" value="cAMP-binding domain-like"/>
    <property type="match status" value="1"/>
</dbReference>
<dbReference type="SMART" id="SM00100">
    <property type="entry name" value="cNMP"/>
    <property type="match status" value="1"/>
</dbReference>
<proteinExistence type="predicted"/>
<dbReference type="PROSITE" id="PS51063">
    <property type="entry name" value="HTH_CRP_2"/>
    <property type="match status" value="1"/>
</dbReference>
<dbReference type="FunFam" id="1.10.10.10:FF:000028">
    <property type="entry name" value="Fumarate/nitrate reduction transcriptional regulator Fnr"/>
    <property type="match status" value="1"/>
</dbReference>
<dbReference type="STRING" id="42354.SAMN05216333_10194"/>
<dbReference type="CDD" id="cd00092">
    <property type="entry name" value="HTH_CRP"/>
    <property type="match status" value="1"/>
</dbReference>
<keyword evidence="1" id="KW-0805">Transcription regulation</keyword>
<dbReference type="InterPro" id="IPR000595">
    <property type="entry name" value="cNMP-bd_dom"/>
</dbReference>
<dbReference type="GO" id="GO:0003677">
    <property type="term" value="F:DNA binding"/>
    <property type="evidence" value="ECO:0007669"/>
    <property type="project" value="UniProtKB-KW"/>
</dbReference>
<dbReference type="PRINTS" id="PR00034">
    <property type="entry name" value="HTHCRP"/>
</dbReference>
<dbReference type="AlphaFoldDB" id="A0A1H8J5X3"/>
<keyword evidence="2" id="KW-0238">DNA-binding</keyword>
<dbReference type="Pfam" id="PF00027">
    <property type="entry name" value="cNMP_binding"/>
    <property type="match status" value="1"/>
</dbReference>
<dbReference type="PANTHER" id="PTHR24567">
    <property type="entry name" value="CRP FAMILY TRANSCRIPTIONAL REGULATORY PROTEIN"/>
    <property type="match status" value="1"/>
</dbReference>
<dbReference type="Gene3D" id="1.10.10.10">
    <property type="entry name" value="Winged helix-like DNA-binding domain superfamily/Winged helix DNA-binding domain"/>
    <property type="match status" value="1"/>
</dbReference>
<organism evidence="5 6">
    <name type="scientific">Nitrosomonas oligotropha</name>
    <dbReference type="NCBI Taxonomy" id="42354"/>
    <lineage>
        <taxon>Bacteria</taxon>
        <taxon>Pseudomonadati</taxon>
        <taxon>Pseudomonadota</taxon>
        <taxon>Betaproteobacteria</taxon>
        <taxon>Nitrosomonadales</taxon>
        <taxon>Nitrosomonadaceae</taxon>
        <taxon>Nitrosomonas</taxon>
    </lineage>
</organism>
<dbReference type="Pfam" id="PF13545">
    <property type="entry name" value="HTH_Crp_2"/>
    <property type="match status" value="1"/>
</dbReference>
<dbReference type="SUPFAM" id="SSF46785">
    <property type="entry name" value="Winged helix' DNA-binding domain"/>
    <property type="match status" value="1"/>
</dbReference>
<feature type="domain" description="HTH crp-type" evidence="4">
    <location>
        <begin position="135"/>
        <end position="208"/>
    </location>
</feature>
<dbReference type="SMART" id="SM00419">
    <property type="entry name" value="HTH_CRP"/>
    <property type="match status" value="1"/>
</dbReference>
<gene>
    <name evidence="5" type="ORF">SAMN05216333_10194</name>
</gene>
<keyword evidence="3" id="KW-0804">Transcription</keyword>
<evidence type="ECO:0000259" key="4">
    <source>
        <dbReference type="PROSITE" id="PS51063"/>
    </source>
</evidence>
<dbReference type="InterPro" id="IPR050397">
    <property type="entry name" value="Env_Response_Regulators"/>
</dbReference>
<dbReference type="InterPro" id="IPR036390">
    <property type="entry name" value="WH_DNA-bd_sf"/>
</dbReference>
<dbReference type="Gene3D" id="2.60.120.10">
    <property type="entry name" value="Jelly Rolls"/>
    <property type="match status" value="1"/>
</dbReference>
<evidence type="ECO:0000256" key="3">
    <source>
        <dbReference type="ARBA" id="ARBA00023163"/>
    </source>
</evidence>
<sequence length="221" mass="25078">MPVGLNDQEIQVLGDVVSHKRKIQRGGYLHRTGSSFQSLFAIRSGFLKTCVLEEDGRQQVTGFHMTGELLGLDAISTETHTCDAIALEDSEVCEIPFAKLEEISRTIPSLMRHFHKIMSREIVRDHGVMLLLGSMKAEERLASFLLNLSRRFLMRGYSESEFNLRMTREEIGSYLGLKLETVSRAFSKLQDENIITVDNKRIQINDIARLRLKMGNSSCIT</sequence>
<reference evidence="6" key="1">
    <citation type="submission" date="2016-10" db="EMBL/GenBank/DDBJ databases">
        <authorList>
            <person name="Varghese N."/>
            <person name="Submissions S."/>
        </authorList>
    </citation>
    <scope>NUCLEOTIDE SEQUENCE [LARGE SCALE GENOMIC DNA]</scope>
    <source>
        <strain evidence="6">Nm76</strain>
    </source>
</reference>
<dbReference type="InterPro" id="IPR036388">
    <property type="entry name" value="WH-like_DNA-bd_sf"/>
</dbReference>
<protein>
    <submittedName>
        <fullName evidence="5">CRP/FNR family transcriptional regulator, anaerobic regulatory protein</fullName>
    </submittedName>
</protein>
<dbReference type="EMBL" id="FODO01000001">
    <property type="protein sequence ID" value="SEN75607.1"/>
    <property type="molecule type" value="Genomic_DNA"/>
</dbReference>
<dbReference type="GO" id="GO:0003700">
    <property type="term" value="F:DNA-binding transcription factor activity"/>
    <property type="evidence" value="ECO:0007669"/>
    <property type="project" value="TreeGrafter"/>
</dbReference>
<accession>A0A1H8J5X3</accession>